<evidence type="ECO:0000313" key="2">
    <source>
        <dbReference type="Proteomes" id="UP000190166"/>
    </source>
</evidence>
<evidence type="ECO:0000313" key="1">
    <source>
        <dbReference type="EMBL" id="SKD08425.1"/>
    </source>
</evidence>
<reference evidence="2" key="1">
    <citation type="submission" date="2017-02" db="EMBL/GenBank/DDBJ databases">
        <authorList>
            <person name="Varghese N."/>
            <person name="Submissions S."/>
        </authorList>
    </citation>
    <scope>NUCLEOTIDE SEQUENCE [LARGE SCALE GENOMIC DNA]</scope>
    <source>
        <strain evidence="2">DSM 18108</strain>
    </source>
</reference>
<protein>
    <submittedName>
        <fullName evidence="1">Uncharacterized protein</fullName>
    </submittedName>
</protein>
<proteinExistence type="predicted"/>
<organism evidence="1 2">
    <name type="scientific">Chitinophaga ginsengisegetis</name>
    <dbReference type="NCBI Taxonomy" id="393003"/>
    <lineage>
        <taxon>Bacteria</taxon>
        <taxon>Pseudomonadati</taxon>
        <taxon>Bacteroidota</taxon>
        <taxon>Chitinophagia</taxon>
        <taxon>Chitinophagales</taxon>
        <taxon>Chitinophagaceae</taxon>
        <taxon>Chitinophaga</taxon>
    </lineage>
</organism>
<sequence length="130" mass="13685">MKKIFLGSIVLLGFNMAIILTQMSCKKEASAQASGGSTAANLILFYKTNARELWLSNVDGSNQRKIPIVLASGLKPGEGGLTVDGKSVVFEVFTESTGVNAGIYSCTLDGGNLKKVISAGTDELLLQDVK</sequence>
<name>A0A1T5P6T9_9BACT</name>
<accession>A0A1T5P6T9</accession>
<keyword evidence="2" id="KW-1185">Reference proteome</keyword>
<gene>
    <name evidence="1" type="ORF">SAMN05660461_4317</name>
</gene>
<dbReference type="RefSeq" id="WP_079471581.1">
    <property type="nucleotide sequence ID" value="NZ_FUZZ01000003.1"/>
</dbReference>
<dbReference type="STRING" id="393003.SAMN05660461_4317"/>
<dbReference type="EMBL" id="FUZZ01000003">
    <property type="protein sequence ID" value="SKD08425.1"/>
    <property type="molecule type" value="Genomic_DNA"/>
</dbReference>
<dbReference type="AlphaFoldDB" id="A0A1T5P6T9"/>
<dbReference type="Proteomes" id="UP000190166">
    <property type="component" value="Unassembled WGS sequence"/>
</dbReference>